<evidence type="ECO:0000313" key="9">
    <source>
        <dbReference type="Proteomes" id="UP000194903"/>
    </source>
</evidence>
<comment type="function">
    <text evidence="7">Catalyzes the transfer of the diacylglyceryl group from phosphatidylglycerol to the sulfhydryl group of the N-terminal cysteine of a prolipoprotein, the first step in the formation of mature lipoproteins.</text>
</comment>
<name>A0A252F5D3_9FIRM</name>
<dbReference type="HAMAP" id="MF_01147">
    <property type="entry name" value="Lgt"/>
    <property type="match status" value="1"/>
</dbReference>
<dbReference type="PROSITE" id="PS01311">
    <property type="entry name" value="LGT"/>
    <property type="match status" value="1"/>
</dbReference>
<comment type="caution">
    <text evidence="8">The sequence shown here is derived from an EMBL/GenBank/DDBJ whole genome shotgun (WGS) entry which is preliminary data.</text>
</comment>
<evidence type="ECO:0000256" key="3">
    <source>
        <dbReference type="ARBA" id="ARBA00022679"/>
    </source>
</evidence>
<evidence type="ECO:0000256" key="4">
    <source>
        <dbReference type="ARBA" id="ARBA00022692"/>
    </source>
</evidence>
<dbReference type="PANTHER" id="PTHR30589:SF0">
    <property type="entry name" value="PHOSPHATIDYLGLYCEROL--PROLIPOPROTEIN DIACYLGLYCERYL TRANSFERASE"/>
    <property type="match status" value="1"/>
</dbReference>
<keyword evidence="4 7" id="KW-0812">Transmembrane</keyword>
<evidence type="ECO:0000256" key="5">
    <source>
        <dbReference type="ARBA" id="ARBA00022989"/>
    </source>
</evidence>
<keyword evidence="2 7" id="KW-1003">Cell membrane</keyword>
<evidence type="ECO:0000256" key="1">
    <source>
        <dbReference type="ARBA" id="ARBA00007150"/>
    </source>
</evidence>
<dbReference type="InterPro" id="IPR001640">
    <property type="entry name" value="Lgt"/>
</dbReference>
<dbReference type="OrthoDB" id="871140at2"/>
<keyword evidence="9" id="KW-1185">Reference proteome</keyword>
<comment type="subcellular location">
    <subcellularLocation>
        <location evidence="7">Cell membrane</location>
        <topology evidence="7">Multi-pass membrane protein</topology>
    </subcellularLocation>
</comment>
<dbReference type="NCBIfam" id="TIGR00544">
    <property type="entry name" value="lgt"/>
    <property type="match status" value="1"/>
</dbReference>
<proteinExistence type="inferred from homology"/>
<dbReference type="GO" id="GO:0005886">
    <property type="term" value="C:plasma membrane"/>
    <property type="evidence" value="ECO:0007669"/>
    <property type="project" value="UniProtKB-SubCell"/>
</dbReference>
<dbReference type="Proteomes" id="UP000194903">
    <property type="component" value="Unassembled WGS sequence"/>
</dbReference>
<feature type="transmembrane region" description="Helical" evidence="7">
    <location>
        <begin position="142"/>
        <end position="167"/>
    </location>
</feature>
<evidence type="ECO:0000256" key="2">
    <source>
        <dbReference type="ARBA" id="ARBA00022475"/>
    </source>
</evidence>
<feature type="transmembrane region" description="Helical" evidence="7">
    <location>
        <begin position="76"/>
        <end position="96"/>
    </location>
</feature>
<feature type="binding site" evidence="7">
    <location>
        <position position="193"/>
    </location>
    <ligand>
        <name>a 1,2-diacyl-sn-glycero-3-phospho-(1'-sn-glycerol)</name>
        <dbReference type="ChEBI" id="CHEBI:64716"/>
    </ligand>
</feature>
<comment type="similarity">
    <text evidence="1 7">Belongs to the Lgt family.</text>
</comment>
<dbReference type="GO" id="GO:0042158">
    <property type="term" value="P:lipoprotein biosynthetic process"/>
    <property type="evidence" value="ECO:0007669"/>
    <property type="project" value="UniProtKB-UniRule"/>
</dbReference>
<feature type="transmembrane region" description="Helical" evidence="7">
    <location>
        <begin position="108"/>
        <end position="130"/>
    </location>
</feature>
<evidence type="ECO:0000313" key="8">
    <source>
        <dbReference type="EMBL" id="OUM20870.1"/>
    </source>
</evidence>
<dbReference type="AlphaFoldDB" id="A0A252F5D3"/>
<comment type="catalytic activity">
    <reaction evidence="7">
        <text>L-cysteinyl-[prolipoprotein] + a 1,2-diacyl-sn-glycero-3-phospho-(1'-sn-glycerol) = an S-1,2-diacyl-sn-glyceryl-L-cysteinyl-[prolipoprotein] + sn-glycerol 1-phosphate + H(+)</text>
        <dbReference type="Rhea" id="RHEA:56712"/>
        <dbReference type="Rhea" id="RHEA-COMP:14679"/>
        <dbReference type="Rhea" id="RHEA-COMP:14680"/>
        <dbReference type="ChEBI" id="CHEBI:15378"/>
        <dbReference type="ChEBI" id="CHEBI:29950"/>
        <dbReference type="ChEBI" id="CHEBI:57685"/>
        <dbReference type="ChEBI" id="CHEBI:64716"/>
        <dbReference type="ChEBI" id="CHEBI:140658"/>
        <dbReference type="EC" id="2.5.1.145"/>
    </reaction>
</comment>
<dbReference type="EC" id="2.5.1.145" evidence="7"/>
<evidence type="ECO:0000256" key="7">
    <source>
        <dbReference type="HAMAP-Rule" id="MF_01147"/>
    </source>
</evidence>
<dbReference type="PANTHER" id="PTHR30589">
    <property type="entry name" value="PROLIPOPROTEIN DIACYLGLYCERYL TRANSFERASE"/>
    <property type="match status" value="1"/>
</dbReference>
<keyword evidence="6 7" id="KW-0472">Membrane</keyword>
<keyword evidence="3 7" id="KW-0808">Transferase</keyword>
<feature type="transmembrane region" description="Helical" evidence="7">
    <location>
        <begin position="258"/>
        <end position="276"/>
    </location>
</feature>
<dbReference type="Pfam" id="PF01790">
    <property type="entry name" value="LGT"/>
    <property type="match status" value="1"/>
</dbReference>
<evidence type="ECO:0000256" key="6">
    <source>
        <dbReference type="ARBA" id="ARBA00023136"/>
    </source>
</evidence>
<sequence>MLFRRIVFRLRGGLPFRHEAGHCAAYPAVVGRWHDFACRYRAAEGGQYMSQTVSFPGLGLEFHFSSVAFTIGSKPIYWYGIVITLGILLAIAYASKRSQQFGVKSDDLLDMMLFVLPIAIICARLYYVAFEWEKYKDNPAEIFAVWHGGLAIYGGLIGGLITAIVFCRVRKIDCMDMLDLVAGAVPIGQVLGRWGNFFNCEAFGSETSLPWRMVIGKGLDEAGQFGNHPTFFYESAWNAIGFVLLYFYSKKRKYRGEVLLLYFGWYGLGRFFIEGLRTDSLYLWGTGIRVSQVVALISVIIGFGGFLLNRVMPFLRETAAEVNDNDTNTEETT</sequence>
<dbReference type="GO" id="GO:0008961">
    <property type="term" value="F:phosphatidylglycerol-prolipoprotein diacylglyceryl transferase activity"/>
    <property type="evidence" value="ECO:0007669"/>
    <property type="project" value="UniProtKB-UniRule"/>
</dbReference>
<reference evidence="8 9" key="1">
    <citation type="submission" date="2017-05" db="EMBL/GenBank/DDBJ databases">
        <title>Butyricicoccus porcorum sp. nov. a butyrate-producing bacterium from the swine intestinal tract.</title>
        <authorList>
            <person name="Trachsel J."/>
            <person name="Humphrey S."/>
            <person name="Allen H.K."/>
        </authorList>
    </citation>
    <scope>NUCLEOTIDE SEQUENCE [LARGE SCALE GENOMIC DNA]</scope>
    <source>
        <strain evidence="8">BB10</strain>
    </source>
</reference>
<dbReference type="UniPathway" id="UPA00664"/>
<keyword evidence="5 7" id="KW-1133">Transmembrane helix</keyword>
<feature type="transmembrane region" description="Helical" evidence="7">
    <location>
        <begin position="288"/>
        <end position="308"/>
    </location>
</feature>
<dbReference type="EMBL" id="NHOC01000004">
    <property type="protein sequence ID" value="OUM20870.1"/>
    <property type="molecule type" value="Genomic_DNA"/>
</dbReference>
<comment type="pathway">
    <text evidence="7">Protein modification; lipoprotein biosynthesis (diacylglyceryl transfer).</text>
</comment>
<protein>
    <recommendedName>
        <fullName evidence="7">Phosphatidylglycerol--prolipoprotein diacylglyceryl transferase</fullName>
        <ecNumber evidence="7">2.5.1.145</ecNumber>
    </recommendedName>
</protein>
<keyword evidence="8" id="KW-0449">Lipoprotein</keyword>
<organism evidence="8 9">
    <name type="scientific">Butyricicoccus porcorum</name>
    <dbReference type="NCBI Taxonomy" id="1945634"/>
    <lineage>
        <taxon>Bacteria</taxon>
        <taxon>Bacillati</taxon>
        <taxon>Bacillota</taxon>
        <taxon>Clostridia</taxon>
        <taxon>Eubacteriales</taxon>
        <taxon>Butyricicoccaceae</taxon>
        <taxon>Butyricicoccus</taxon>
    </lineage>
</organism>
<accession>A0A252F5D3</accession>
<gene>
    <name evidence="7" type="primary">lgt</name>
    <name evidence="8" type="ORF">CBW42_04575</name>
</gene>